<dbReference type="Gene3D" id="1.10.10.10">
    <property type="entry name" value="Winged helix-like DNA-binding domain superfamily/Winged helix DNA-binding domain"/>
    <property type="match status" value="1"/>
</dbReference>
<evidence type="ECO:0000256" key="1">
    <source>
        <dbReference type="PIRSR" id="PIRSR640198-1"/>
    </source>
</evidence>
<gene>
    <name evidence="4" type="ORF">A2154_01160</name>
</gene>
<feature type="binding site" evidence="2">
    <location>
        <begin position="183"/>
        <end position="190"/>
    </location>
    <ligand>
        <name>ATP</name>
        <dbReference type="ChEBI" id="CHEBI:30616"/>
    </ligand>
</feature>
<evidence type="ECO:0000313" key="4">
    <source>
        <dbReference type="EMBL" id="OGG09380.1"/>
    </source>
</evidence>
<dbReference type="InterPro" id="IPR040198">
    <property type="entry name" value="Fido_containing"/>
</dbReference>
<dbReference type="SUPFAM" id="SSF46785">
    <property type="entry name" value="Winged helix' DNA-binding domain"/>
    <property type="match status" value="1"/>
</dbReference>
<reference evidence="4 5" key="1">
    <citation type="journal article" date="2016" name="Nat. Commun.">
        <title>Thousands of microbial genomes shed light on interconnected biogeochemical processes in an aquifer system.</title>
        <authorList>
            <person name="Anantharaman K."/>
            <person name="Brown C.T."/>
            <person name="Hug L.A."/>
            <person name="Sharon I."/>
            <person name="Castelle C.J."/>
            <person name="Probst A.J."/>
            <person name="Thomas B.C."/>
            <person name="Singh A."/>
            <person name="Wilkins M.J."/>
            <person name="Karaoz U."/>
            <person name="Brodie E.L."/>
            <person name="Williams K.H."/>
            <person name="Hubbard S.S."/>
            <person name="Banfield J.F."/>
        </authorList>
    </citation>
    <scope>NUCLEOTIDE SEQUENCE [LARGE SCALE GENOMIC DNA]</scope>
</reference>
<dbReference type="InterPro" id="IPR036390">
    <property type="entry name" value="WH_DNA-bd_sf"/>
</dbReference>
<dbReference type="PANTHER" id="PTHR13504">
    <property type="entry name" value="FIDO DOMAIN-CONTAINING PROTEIN DDB_G0283145"/>
    <property type="match status" value="1"/>
</dbReference>
<keyword evidence="2" id="KW-0067">ATP-binding</keyword>
<dbReference type="EMBL" id="MFJC01000022">
    <property type="protein sequence ID" value="OGG09380.1"/>
    <property type="molecule type" value="Genomic_DNA"/>
</dbReference>
<dbReference type="InterPro" id="IPR036388">
    <property type="entry name" value="WH-like_DNA-bd_sf"/>
</dbReference>
<dbReference type="STRING" id="1798373.A2154_01160"/>
<dbReference type="InterPro" id="IPR003812">
    <property type="entry name" value="Fido"/>
</dbReference>
<dbReference type="PROSITE" id="PS51459">
    <property type="entry name" value="FIDO"/>
    <property type="match status" value="1"/>
</dbReference>
<feature type="binding site" evidence="2">
    <location>
        <begin position="221"/>
        <end position="222"/>
    </location>
    <ligand>
        <name>ATP</name>
        <dbReference type="ChEBI" id="CHEBI:30616"/>
    </ligand>
</feature>
<accession>A0A1F5ZAA9</accession>
<evidence type="ECO:0000256" key="2">
    <source>
        <dbReference type="PIRSR" id="PIRSR640198-2"/>
    </source>
</evidence>
<keyword evidence="2" id="KW-0547">Nucleotide-binding</keyword>
<dbReference type="PANTHER" id="PTHR13504:SF38">
    <property type="entry name" value="FIDO DOMAIN-CONTAINING PROTEIN"/>
    <property type="match status" value="1"/>
</dbReference>
<sequence length="327" mass="37213">MKFPPIYQLTPEINQLLIDLEALKRVVGLLNPAPQVIEYLKRKSILKSSVFSARIEGNPLMPEDIREINMEKPITRNAQEVSNLLSAYTALESYRHKPTDVDTVRALHRYVMAGLEPTPGQLRMVDSAVYNRAGLAVYIAPAHWKVRQLLSAMCEFINSAADPRPAVAAVTHIWFEKIHPFEDGNGRVGRLLSALILKSGGYDLGGLVPFEEYLDNNRQAYYDALTSDSQDVTVFISFFIRSITAQSHDSLEKLKNPPPDKYLNLLPRRAEILAIIEDHRQVSFDFISRRFRQIPQRTIHYDITRLIRDGLVRKRGSTRGALYEPDS</sequence>
<name>A0A1F5ZAA9_9BACT</name>
<feature type="domain" description="Fido" evidence="3">
    <location>
        <begin position="99"/>
        <end position="241"/>
    </location>
</feature>
<dbReference type="SUPFAM" id="SSF140931">
    <property type="entry name" value="Fic-like"/>
    <property type="match status" value="1"/>
</dbReference>
<dbReference type="GO" id="GO:0005524">
    <property type="term" value="F:ATP binding"/>
    <property type="evidence" value="ECO:0007669"/>
    <property type="project" value="UniProtKB-KW"/>
</dbReference>
<dbReference type="InterPro" id="IPR036597">
    <property type="entry name" value="Fido-like_dom_sf"/>
</dbReference>
<dbReference type="Proteomes" id="UP000176854">
    <property type="component" value="Unassembled WGS sequence"/>
</dbReference>
<proteinExistence type="predicted"/>
<dbReference type="Gene3D" id="1.10.3290.10">
    <property type="entry name" value="Fido-like domain"/>
    <property type="match status" value="1"/>
</dbReference>
<dbReference type="AlphaFoldDB" id="A0A1F5ZAA9"/>
<protein>
    <recommendedName>
        <fullName evidence="3">Fido domain-containing protein</fullName>
    </recommendedName>
</protein>
<comment type="caution">
    <text evidence="4">The sequence shown here is derived from an EMBL/GenBank/DDBJ whole genome shotgun (WGS) entry which is preliminary data.</text>
</comment>
<feature type="active site" evidence="1">
    <location>
        <position position="179"/>
    </location>
</feature>
<organism evidence="4 5">
    <name type="scientific">Candidatus Gottesmanbacteria bacterium RBG_16_43_7</name>
    <dbReference type="NCBI Taxonomy" id="1798373"/>
    <lineage>
        <taxon>Bacteria</taxon>
        <taxon>Candidatus Gottesmaniibacteriota</taxon>
    </lineage>
</organism>
<dbReference type="Pfam" id="PF02661">
    <property type="entry name" value="Fic"/>
    <property type="match status" value="1"/>
</dbReference>
<evidence type="ECO:0000259" key="3">
    <source>
        <dbReference type="PROSITE" id="PS51459"/>
    </source>
</evidence>
<evidence type="ECO:0000313" key="5">
    <source>
        <dbReference type="Proteomes" id="UP000176854"/>
    </source>
</evidence>